<keyword evidence="12" id="KW-1185">Reference proteome</keyword>
<keyword evidence="7 9" id="KW-0547">Nucleotide-binding</keyword>
<dbReference type="InterPro" id="IPR030048">
    <property type="entry name" value="SurE"/>
</dbReference>
<dbReference type="HAMAP" id="MF_00060">
    <property type="entry name" value="SurE"/>
    <property type="match status" value="1"/>
</dbReference>
<evidence type="ECO:0000256" key="3">
    <source>
        <dbReference type="ARBA" id="ARBA00004496"/>
    </source>
</evidence>
<dbReference type="SUPFAM" id="SSF64167">
    <property type="entry name" value="SurE-like"/>
    <property type="match status" value="1"/>
</dbReference>
<dbReference type="GO" id="GO:0008253">
    <property type="term" value="F:5'-nucleotidase activity"/>
    <property type="evidence" value="ECO:0007669"/>
    <property type="project" value="UniProtKB-UniRule"/>
</dbReference>
<dbReference type="AlphaFoldDB" id="A0A9X1V9R5"/>
<evidence type="ECO:0000313" key="12">
    <source>
        <dbReference type="Proteomes" id="UP001139263"/>
    </source>
</evidence>
<dbReference type="NCBIfam" id="NF001490">
    <property type="entry name" value="PRK00346.1-4"/>
    <property type="match status" value="1"/>
</dbReference>
<comment type="catalytic activity">
    <reaction evidence="1 9">
        <text>a ribonucleoside 5'-phosphate + H2O = a ribonucleoside + phosphate</text>
        <dbReference type="Rhea" id="RHEA:12484"/>
        <dbReference type="ChEBI" id="CHEBI:15377"/>
        <dbReference type="ChEBI" id="CHEBI:18254"/>
        <dbReference type="ChEBI" id="CHEBI:43474"/>
        <dbReference type="ChEBI" id="CHEBI:58043"/>
        <dbReference type="EC" id="3.1.3.5"/>
    </reaction>
</comment>
<dbReference type="GO" id="GO:0004309">
    <property type="term" value="F:exopolyphosphatase activity"/>
    <property type="evidence" value="ECO:0007669"/>
    <property type="project" value="TreeGrafter"/>
</dbReference>
<reference evidence="11" key="1">
    <citation type="submission" date="2022-03" db="EMBL/GenBank/DDBJ databases">
        <title>Draft Genome Sequence of Firmicute Strain S0AB, a Heterotrophic Iron/Sulfur-Oxidizing Extreme Acidophile.</title>
        <authorList>
            <person name="Vergara E."/>
            <person name="Pakostova E."/>
            <person name="Johnson D.B."/>
            <person name="Holmes D.S."/>
        </authorList>
    </citation>
    <scope>NUCLEOTIDE SEQUENCE</scope>
    <source>
        <strain evidence="11">S0AB</strain>
    </source>
</reference>
<comment type="caution">
    <text evidence="11">The sequence shown here is derived from an EMBL/GenBank/DDBJ whole genome shotgun (WGS) entry which is preliminary data.</text>
</comment>
<dbReference type="GO" id="GO:0008254">
    <property type="term" value="F:3'-nucleotidase activity"/>
    <property type="evidence" value="ECO:0007669"/>
    <property type="project" value="TreeGrafter"/>
</dbReference>
<proteinExistence type="inferred from homology"/>
<evidence type="ECO:0000256" key="9">
    <source>
        <dbReference type="HAMAP-Rule" id="MF_00060"/>
    </source>
</evidence>
<dbReference type="NCBIfam" id="TIGR00087">
    <property type="entry name" value="surE"/>
    <property type="match status" value="1"/>
</dbReference>
<comment type="cofactor">
    <cofactor evidence="9">
        <name>a divalent metal cation</name>
        <dbReference type="ChEBI" id="CHEBI:60240"/>
    </cofactor>
    <text evidence="9">Binds 1 divalent metal cation per subunit.</text>
</comment>
<dbReference type="PANTHER" id="PTHR30457:SF12">
    <property type="entry name" value="5'_3'-NUCLEOTIDASE SURE"/>
    <property type="match status" value="1"/>
</dbReference>
<comment type="subcellular location">
    <subcellularLocation>
        <location evidence="3 9">Cytoplasm</location>
    </subcellularLocation>
</comment>
<feature type="binding site" evidence="9">
    <location>
        <position position="8"/>
    </location>
    <ligand>
        <name>a divalent metal cation</name>
        <dbReference type="ChEBI" id="CHEBI:60240"/>
    </ligand>
</feature>
<dbReference type="GO" id="GO:0000166">
    <property type="term" value="F:nucleotide binding"/>
    <property type="evidence" value="ECO:0007669"/>
    <property type="project" value="UniProtKB-KW"/>
</dbReference>
<evidence type="ECO:0000256" key="1">
    <source>
        <dbReference type="ARBA" id="ARBA00000815"/>
    </source>
</evidence>
<feature type="binding site" evidence="9">
    <location>
        <position position="9"/>
    </location>
    <ligand>
        <name>a divalent metal cation</name>
        <dbReference type="ChEBI" id="CHEBI:60240"/>
    </ligand>
</feature>
<dbReference type="RefSeq" id="WP_241715772.1">
    <property type="nucleotide sequence ID" value="NZ_JALBUF010000011.1"/>
</dbReference>
<dbReference type="GO" id="GO:0046872">
    <property type="term" value="F:metal ion binding"/>
    <property type="evidence" value="ECO:0007669"/>
    <property type="project" value="UniProtKB-UniRule"/>
</dbReference>
<dbReference type="Pfam" id="PF01975">
    <property type="entry name" value="SurE"/>
    <property type="match status" value="1"/>
</dbReference>
<dbReference type="Proteomes" id="UP001139263">
    <property type="component" value="Unassembled WGS sequence"/>
</dbReference>
<evidence type="ECO:0000256" key="2">
    <source>
        <dbReference type="ARBA" id="ARBA00001946"/>
    </source>
</evidence>
<dbReference type="Gene3D" id="3.40.1210.10">
    <property type="entry name" value="Survival protein SurE-like phosphatase/nucleotidase"/>
    <property type="match status" value="1"/>
</dbReference>
<accession>A0A9X1V9R5</accession>
<comment type="function">
    <text evidence="9">Nucleotidase that shows phosphatase activity on nucleoside 5'-monophosphates.</text>
</comment>
<evidence type="ECO:0000256" key="6">
    <source>
        <dbReference type="ARBA" id="ARBA00022723"/>
    </source>
</evidence>
<evidence type="ECO:0000256" key="4">
    <source>
        <dbReference type="ARBA" id="ARBA00011062"/>
    </source>
</evidence>
<comment type="similarity">
    <text evidence="4 9">Belongs to the SurE nucleotidase family.</text>
</comment>
<evidence type="ECO:0000256" key="7">
    <source>
        <dbReference type="ARBA" id="ARBA00022741"/>
    </source>
</evidence>
<dbReference type="PANTHER" id="PTHR30457">
    <property type="entry name" value="5'-NUCLEOTIDASE SURE"/>
    <property type="match status" value="1"/>
</dbReference>
<protein>
    <recommendedName>
        <fullName evidence="9">5'-nucleotidase SurE</fullName>
        <ecNumber evidence="9">3.1.3.5</ecNumber>
    </recommendedName>
    <alternativeName>
        <fullName evidence="9">Nucleoside 5'-monophosphate phosphohydrolase</fullName>
    </alternativeName>
</protein>
<gene>
    <name evidence="9 11" type="primary">surE</name>
    <name evidence="11" type="ORF">MM817_02561</name>
</gene>
<feature type="domain" description="Survival protein SurE-like phosphatase/nucleotidase" evidence="10">
    <location>
        <begin position="3"/>
        <end position="186"/>
    </location>
</feature>
<dbReference type="EC" id="3.1.3.5" evidence="9"/>
<evidence type="ECO:0000313" key="11">
    <source>
        <dbReference type="EMBL" id="MCI0184266.1"/>
    </source>
</evidence>
<feature type="binding site" evidence="9">
    <location>
        <position position="95"/>
    </location>
    <ligand>
        <name>a divalent metal cation</name>
        <dbReference type="ChEBI" id="CHEBI:60240"/>
    </ligand>
</feature>
<sequence>MRVLITNDDGIHASGIQSLAKHFSSFSTVTVVAPDRQQSATSHSITLHKPLHVDEVRMGANIRAFQVNGTPADCVKLALGALCNEPPDLVLSGVNSGANLGLDIVYSGTASAAGEAVLQGYPAIALSVTKPPFDYTASVQIATILAHKLMQHGVPSDTYLNVNVPPLPYEELQGIVITRIGVRKYKNAYEQRIDPLGRTYYWQAGQIVKVHNEPDTDVHAIEAGKVSVTPVHFDFTNGQSLVTLNSWQLTL</sequence>
<feature type="binding site" evidence="9">
    <location>
        <position position="39"/>
    </location>
    <ligand>
        <name>a divalent metal cation</name>
        <dbReference type="ChEBI" id="CHEBI:60240"/>
    </ligand>
</feature>
<evidence type="ECO:0000256" key="5">
    <source>
        <dbReference type="ARBA" id="ARBA00022490"/>
    </source>
</evidence>
<evidence type="ECO:0000256" key="8">
    <source>
        <dbReference type="ARBA" id="ARBA00022801"/>
    </source>
</evidence>
<dbReference type="InterPro" id="IPR002828">
    <property type="entry name" value="SurE-like_Pase/nucleotidase"/>
</dbReference>
<keyword evidence="5 9" id="KW-0963">Cytoplasm</keyword>
<dbReference type="InterPro" id="IPR036523">
    <property type="entry name" value="SurE-like_sf"/>
</dbReference>
<dbReference type="FunFam" id="3.40.1210.10:FF:000001">
    <property type="entry name" value="5'/3'-nucleotidase SurE"/>
    <property type="match status" value="1"/>
</dbReference>
<comment type="cofactor">
    <cofactor evidence="2">
        <name>Mg(2+)</name>
        <dbReference type="ChEBI" id="CHEBI:18420"/>
    </cofactor>
</comment>
<name>A0A9X1V9R5_9BACL</name>
<organism evidence="11 12">
    <name type="scientific">Sulfoacidibacillus ferrooxidans</name>
    <dbReference type="NCBI Taxonomy" id="2005001"/>
    <lineage>
        <taxon>Bacteria</taxon>
        <taxon>Bacillati</taxon>
        <taxon>Bacillota</taxon>
        <taxon>Bacilli</taxon>
        <taxon>Bacillales</taxon>
        <taxon>Alicyclobacillaceae</taxon>
        <taxon>Sulfoacidibacillus</taxon>
    </lineage>
</organism>
<dbReference type="EMBL" id="JALBUF010000011">
    <property type="protein sequence ID" value="MCI0184266.1"/>
    <property type="molecule type" value="Genomic_DNA"/>
</dbReference>
<dbReference type="NCBIfam" id="NF001492">
    <property type="entry name" value="PRK00346.2-2"/>
    <property type="match status" value="1"/>
</dbReference>
<keyword evidence="8 9" id="KW-0378">Hydrolase</keyword>
<evidence type="ECO:0000259" key="10">
    <source>
        <dbReference type="Pfam" id="PF01975"/>
    </source>
</evidence>
<dbReference type="GO" id="GO:0005737">
    <property type="term" value="C:cytoplasm"/>
    <property type="evidence" value="ECO:0007669"/>
    <property type="project" value="UniProtKB-SubCell"/>
</dbReference>
<keyword evidence="6 9" id="KW-0479">Metal-binding</keyword>